<organism evidence="1 2">
    <name type="scientific">Microbulbifer thermotolerans</name>
    <dbReference type="NCBI Taxonomy" id="252514"/>
    <lineage>
        <taxon>Bacteria</taxon>
        <taxon>Pseudomonadati</taxon>
        <taxon>Pseudomonadota</taxon>
        <taxon>Gammaproteobacteria</taxon>
        <taxon>Cellvibrionales</taxon>
        <taxon>Microbulbiferaceae</taxon>
        <taxon>Microbulbifer</taxon>
    </lineage>
</organism>
<dbReference type="Proteomes" id="UP001209730">
    <property type="component" value="Unassembled WGS sequence"/>
</dbReference>
<name>A0AB35HXE1_MICTH</name>
<gene>
    <name evidence="1" type="ORF">OQJ68_10715</name>
</gene>
<evidence type="ECO:0000313" key="2">
    <source>
        <dbReference type="Proteomes" id="UP001209730"/>
    </source>
</evidence>
<dbReference type="RefSeq" id="WP_266066235.1">
    <property type="nucleotide sequence ID" value="NZ_JAPHQA010000015.1"/>
</dbReference>
<dbReference type="AlphaFoldDB" id="A0AB35HXE1"/>
<sequence>MTHVCKLLMDAVTDAVTGLPTTGDNVRQSRVYAHDRAPALSVRLGERRAIGIRSNAYVDVEQYIHIDISVAGSASTIDDQLLGIDAEIYHALMADPLLGLDFLLDVDPQGLSEPDLERAEKPKAVATSTWRYQLRHNIGNLEL</sequence>
<protein>
    <submittedName>
        <fullName evidence="1">Uncharacterized protein</fullName>
    </submittedName>
</protein>
<accession>A0AB35HXE1</accession>
<evidence type="ECO:0000313" key="1">
    <source>
        <dbReference type="EMBL" id="MCX2802257.1"/>
    </source>
</evidence>
<reference evidence="1" key="1">
    <citation type="submission" date="2022-11" db="EMBL/GenBank/DDBJ databases">
        <title>Chitin-degrading and fungicidal potential of chitinolytic bacterial strains from marine environment of the Pacific Ocean regions.</title>
        <authorList>
            <person name="Pentekhina I."/>
            <person name="Nedashkovskaya O."/>
            <person name="Seitkalieva A."/>
            <person name="Podvolotskaya A."/>
            <person name="Tekutyeva L."/>
            <person name="Balabanova L."/>
        </authorList>
    </citation>
    <scope>NUCLEOTIDE SEQUENCE</scope>
    <source>
        <strain evidence="1">KMM 6838</strain>
    </source>
</reference>
<comment type="caution">
    <text evidence="1">The sequence shown here is derived from an EMBL/GenBank/DDBJ whole genome shotgun (WGS) entry which is preliminary data.</text>
</comment>
<proteinExistence type="predicted"/>
<dbReference type="EMBL" id="JAPHQB010000015">
    <property type="protein sequence ID" value="MCX2802257.1"/>
    <property type="molecule type" value="Genomic_DNA"/>
</dbReference>